<feature type="chain" id="PRO_5046380019" evidence="5">
    <location>
        <begin position="23"/>
        <end position="381"/>
    </location>
</feature>
<dbReference type="InterPro" id="IPR017853">
    <property type="entry name" value="GH"/>
</dbReference>
<proteinExistence type="inferred from homology"/>
<dbReference type="SUPFAM" id="SSF51445">
    <property type="entry name" value="(Trans)glycosidases"/>
    <property type="match status" value="1"/>
</dbReference>
<evidence type="ECO:0000256" key="1">
    <source>
        <dbReference type="ARBA" id="ARBA00007754"/>
    </source>
</evidence>
<keyword evidence="3 4" id="KW-0326">Glycosidase</keyword>
<feature type="domain" description="GH26" evidence="6">
    <location>
        <begin position="39"/>
        <end position="370"/>
    </location>
</feature>
<comment type="similarity">
    <text evidence="1 4">Belongs to the glycosyl hydrolase 26 family.</text>
</comment>
<evidence type="ECO:0000256" key="4">
    <source>
        <dbReference type="PROSITE-ProRule" id="PRU01100"/>
    </source>
</evidence>
<evidence type="ECO:0000259" key="6">
    <source>
        <dbReference type="PROSITE" id="PS51764"/>
    </source>
</evidence>
<dbReference type="PANTHER" id="PTHR40079">
    <property type="entry name" value="MANNAN ENDO-1,4-BETA-MANNOSIDASE E-RELATED"/>
    <property type="match status" value="1"/>
</dbReference>
<dbReference type="InterPro" id="IPR022790">
    <property type="entry name" value="GH26_dom"/>
</dbReference>
<evidence type="ECO:0000256" key="2">
    <source>
        <dbReference type="ARBA" id="ARBA00022801"/>
    </source>
</evidence>
<dbReference type="PROSITE" id="PS51764">
    <property type="entry name" value="GH26"/>
    <property type="match status" value="1"/>
</dbReference>
<dbReference type="RefSeq" id="WP_344244337.1">
    <property type="nucleotide sequence ID" value="NZ_BAAAHH010000030.1"/>
</dbReference>
<feature type="active site" description="Nucleophile" evidence="4">
    <location>
        <position position="300"/>
    </location>
</feature>
<dbReference type="Gene3D" id="3.20.20.80">
    <property type="entry name" value="Glycosidases"/>
    <property type="match status" value="1"/>
</dbReference>
<evidence type="ECO:0000313" key="8">
    <source>
        <dbReference type="Proteomes" id="UP001500665"/>
    </source>
</evidence>
<keyword evidence="2 4" id="KW-0378">Hydrolase</keyword>
<keyword evidence="5" id="KW-0732">Signal</keyword>
<evidence type="ECO:0000256" key="3">
    <source>
        <dbReference type="ARBA" id="ARBA00023295"/>
    </source>
</evidence>
<dbReference type="Pfam" id="PF02156">
    <property type="entry name" value="Glyco_hydro_26"/>
    <property type="match status" value="1"/>
</dbReference>
<comment type="caution">
    <text evidence="7">The sequence shown here is derived from an EMBL/GenBank/DDBJ whole genome shotgun (WGS) entry which is preliminary data.</text>
</comment>
<protein>
    <submittedName>
        <fullName evidence="7">Glycosyl hydrolase</fullName>
    </submittedName>
</protein>
<sequence>MRNTRTLRTAALLLAVALGLSACGDPALDRGGYKVAKEMEALTPVDPVDIRKLIWPEQDYLGLAYDDTITSGMERAQKFGEKVGKEHNLLKYFEEFGATFNTEENQTLWDEGFLPFVDVEPMEGTLREFADGHFDDEIRSYALQVKKANIPLAYSFGHEMNGWWYPWGYCSRKGHETNSGEEKTGENLGRACVGESKDNKPEDFVDAWRHLHDIFVDMGVGNVIWVWSPNTAKEDDIPPLKEFYPGDEYVDWIGVSGYMNEDKDPNSPIFKRDDKIVNRVFGDLFKELKTFTKKPIIVAETGSTATERKQWDIANLIKASAKRPDMLGFVWFNIEKEEFGKKTDFRIDARPDSLKMYRNIFNAPKWDSKFGFNPKQLINDD</sequence>
<dbReference type="InterPro" id="IPR000805">
    <property type="entry name" value="Glyco_hydro_26"/>
</dbReference>
<dbReference type="Proteomes" id="UP001500665">
    <property type="component" value="Unassembled WGS sequence"/>
</dbReference>
<accession>A0ABN1RTU3</accession>
<feature type="active site" description="Proton donor" evidence="4">
    <location>
        <position position="159"/>
    </location>
</feature>
<dbReference type="GO" id="GO:0016787">
    <property type="term" value="F:hydrolase activity"/>
    <property type="evidence" value="ECO:0007669"/>
    <property type="project" value="UniProtKB-KW"/>
</dbReference>
<dbReference type="PROSITE" id="PS51257">
    <property type="entry name" value="PROKAR_LIPOPROTEIN"/>
    <property type="match status" value="1"/>
</dbReference>
<gene>
    <name evidence="7" type="ORF">GCM10009550_59560</name>
</gene>
<reference evidence="7 8" key="1">
    <citation type="journal article" date="2019" name="Int. J. Syst. Evol. Microbiol.">
        <title>The Global Catalogue of Microorganisms (GCM) 10K type strain sequencing project: providing services to taxonomists for standard genome sequencing and annotation.</title>
        <authorList>
            <consortium name="The Broad Institute Genomics Platform"/>
            <consortium name="The Broad Institute Genome Sequencing Center for Infectious Disease"/>
            <person name="Wu L."/>
            <person name="Ma J."/>
        </authorList>
    </citation>
    <scope>NUCLEOTIDE SEQUENCE [LARGE SCALE GENOMIC DNA]</scope>
    <source>
        <strain evidence="7 8">JCM 10696</strain>
    </source>
</reference>
<evidence type="ECO:0000256" key="5">
    <source>
        <dbReference type="SAM" id="SignalP"/>
    </source>
</evidence>
<feature type="signal peptide" evidence="5">
    <location>
        <begin position="1"/>
        <end position="22"/>
    </location>
</feature>
<dbReference type="EMBL" id="BAAAHH010000030">
    <property type="protein sequence ID" value="GAA0963607.1"/>
    <property type="molecule type" value="Genomic_DNA"/>
</dbReference>
<name>A0ABN1RTU3_9ACTN</name>
<organism evidence="7 8">
    <name type="scientific">Actinocorallia libanotica</name>
    <dbReference type="NCBI Taxonomy" id="46162"/>
    <lineage>
        <taxon>Bacteria</taxon>
        <taxon>Bacillati</taxon>
        <taxon>Actinomycetota</taxon>
        <taxon>Actinomycetes</taxon>
        <taxon>Streptosporangiales</taxon>
        <taxon>Thermomonosporaceae</taxon>
        <taxon>Actinocorallia</taxon>
    </lineage>
</organism>
<evidence type="ECO:0000313" key="7">
    <source>
        <dbReference type="EMBL" id="GAA0963607.1"/>
    </source>
</evidence>
<dbReference type="PANTHER" id="PTHR40079:SF4">
    <property type="entry name" value="GH26 DOMAIN-CONTAINING PROTEIN-RELATED"/>
    <property type="match status" value="1"/>
</dbReference>
<keyword evidence="8" id="KW-1185">Reference proteome</keyword>